<accession>A0A8J8FIQ3</accession>
<dbReference type="Pfam" id="PF05163">
    <property type="entry name" value="DinB"/>
    <property type="match status" value="1"/>
</dbReference>
<feature type="binding site" evidence="3">
    <location>
        <position position="136"/>
    </location>
    <ligand>
        <name>a divalent metal cation</name>
        <dbReference type="ChEBI" id="CHEBI:60240"/>
    </ligand>
</feature>
<evidence type="ECO:0000256" key="2">
    <source>
        <dbReference type="ARBA" id="ARBA00022723"/>
    </source>
</evidence>
<sequence>MTKQYFKELAAYNVWANNIVCNWLEALTEEQWNQEIVSSFNSIQQTVLHVISAEKAWLERFNHNPSIVWLQPVYKGTKNEHIALWKETSAGLKNLIDTFDEDTLNTNLNFSRLNGDAYSMPYYQLFAHVFNHSTQHRGQLVTMVRQAGFTGVTSTDLLAAYRLPLQ</sequence>
<evidence type="ECO:0000256" key="3">
    <source>
        <dbReference type="PIRSR" id="PIRSR607837-1"/>
    </source>
</evidence>
<comment type="caution">
    <text evidence="4">The sequence shown here is derived from an EMBL/GenBank/DDBJ whole genome shotgun (WGS) entry which is preliminary data.</text>
</comment>
<comment type="similarity">
    <text evidence="1">Belongs to the DinB family.</text>
</comment>
<dbReference type="PANTHER" id="PTHR37302">
    <property type="entry name" value="SLR1116 PROTEIN"/>
    <property type="match status" value="1"/>
</dbReference>
<gene>
    <name evidence="4" type="ORF">GD597_13925</name>
</gene>
<dbReference type="PANTHER" id="PTHR37302:SF3">
    <property type="entry name" value="DAMAGE-INDUCIBLE PROTEIN DINB"/>
    <property type="match status" value="1"/>
</dbReference>
<feature type="binding site" evidence="3">
    <location>
        <position position="132"/>
    </location>
    <ligand>
        <name>a divalent metal cation</name>
        <dbReference type="ChEBI" id="CHEBI:60240"/>
    </ligand>
</feature>
<dbReference type="RefSeq" id="WP_171608506.1">
    <property type="nucleotide sequence ID" value="NZ_WHPF01000009.1"/>
</dbReference>
<evidence type="ECO:0000313" key="5">
    <source>
        <dbReference type="Proteomes" id="UP000598971"/>
    </source>
</evidence>
<dbReference type="GO" id="GO:0046872">
    <property type="term" value="F:metal ion binding"/>
    <property type="evidence" value="ECO:0007669"/>
    <property type="project" value="UniProtKB-KW"/>
</dbReference>
<dbReference type="InterPro" id="IPR034660">
    <property type="entry name" value="DinB/YfiT-like"/>
</dbReference>
<dbReference type="Proteomes" id="UP000598971">
    <property type="component" value="Unassembled WGS sequence"/>
</dbReference>
<dbReference type="InterPro" id="IPR007837">
    <property type="entry name" value="DinB"/>
</dbReference>
<evidence type="ECO:0000256" key="1">
    <source>
        <dbReference type="ARBA" id="ARBA00008635"/>
    </source>
</evidence>
<dbReference type="EMBL" id="WHPF01000009">
    <property type="protein sequence ID" value="NNV56566.1"/>
    <property type="molecule type" value="Genomic_DNA"/>
</dbReference>
<dbReference type="AlphaFoldDB" id="A0A8J8FIQ3"/>
<organism evidence="4 5">
    <name type="scientific">Limnovirga soli</name>
    <dbReference type="NCBI Taxonomy" id="2656915"/>
    <lineage>
        <taxon>Bacteria</taxon>
        <taxon>Pseudomonadati</taxon>
        <taxon>Bacteroidota</taxon>
        <taxon>Chitinophagia</taxon>
        <taxon>Chitinophagales</taxon>
        <taxon>Chitinophagaceae</taxon>
        <taxon>Limnovirga</taxon>
    </lineage>
</organism>
<protein>
    <submittedName>
        <fullName evidence="4">DUF664 domain-containing protein</fullName>
    </submittedName>
</protein>
<proteinExistence type="inferred from homology"/>
<dbReference type="Gene3D" id="1.20.120.450">
    <property type="entry name" value="dinb family like domain"/>
    <property type="match status" value="1"/>
</dbReference>
<dbReference type="SUPFAM" id="SSF109854">
    <property type="entry name" value="DinB/YfiT-like putative metalloenzymes"/>
    <property type="match status" value="1"/>
</dbReference>
<keyword evidence="2 3" id="KW-0479">Metal-binding</keyword>
<reference evidence="4" key="1">
    <citation type="submission" date="2019-10" db="EMBL/GenBank/DDBJ databases">
        <title>Draft genome sequence of Panacibacter sp. KCS-6.</title>
        <authorList>
            <person name="Yim K.J."/>
        </authorList>
    </citation>
    <scope>NUCLEOTIDE SEQUENCE</scope>
    <source>
        <strain evidence="4">KCS-6</strain>
    </source>
</reference>
<feature type="binding site" evidence="3">
    <location>
        <position position="49"/>
    </location>
    <ligand>
        <name>a divalent metal cation</name>
        <dbReference type="ChEBI" id="CHEBI:60240"/>
    </ligand>
</feature>
<keyword evidence="5" id="KW-1185">Reference proteome</keyword>
<name>A0A8J8FIQ3_9BACT</name>
<evidence type="ECO:0000313" key="4">
    <source>
        <dbReference type="EMBL" id="NNV56566.1"/>
    </source>
</evidence>